<gene>
    <name evidence="1" type="ORF">DM02DRAFT_514055</name>
</gene>
<dbReference type="EMBL" id="KZ805307">
    <property type="protein sequence ID" value="PVI06736.1"/>
    <property type="molecule type" value="Genomic_DNA"/>
</dbReference>
<dbReference type="AlphaFoldDB" id="A0A2V1E8N2"/>
<reference evidence="1 2" key="1">
    <citation type="journal article" date="2018" name="Sci. Rep.">
        <title>Comparative genomics provides insights into the lifestyle and reveals functional heterogeneity of dark septate endophytic fungi.</title>
        <authorList>
            <person name="Knapp D.G."/>
            <person name="Nemeth J.B."/>
            <person name="Barry K."/>
            <person name="Hainaut M."/>
            <person name="Henrissat B."/>
            <person name="Johnson J."/>
            <person name="Kuo A."/>
            <person name="Lim J.H.P."/>
            <person name="Lipzen A."/>
            <person name="Nolan M."/>
            <person name="Ohm R.A."/>
            <person name="Tamas L."/>
            <person name="Grigoriev I.V."/>
            <person name="Spatafora J.W."/>
            <person name="Nagy L.G."/>
            <person name="Kovacs G.M."/>
        </authorList>
    </citation>
    <scope>NUCLEOTIDE SEQUENCE [LARGE SCALE GENOMIC DNA]</scope>
    <source>
        <strain evidence="1 2">DSE2036</strain>
    </source>
</reference>
<evidence type="ECO:0000313" key="2">
    <source>
        <dbReference type="Proteomes" id="UP000244855"/>
    </source>
</evidence>
<dbReference type="OrthoDB" id="3760002at2759"/>
<accession>A0A2V1E8N2</accession>
<evidence type="ECO:0000313" key="1">
    <source>
        <dbReference type="EMBL" id="PVI06736.1"/>
    </source>
</evidence>
<dbReference type="Proteomes" id="UP000244855">
    <property type="component" value="Unassembled WGS sequence"/>
</dbReference>
<name>A0A2V1E8N2_9PLEO</name>
<keyword evidence="2" id="KW-1185">Reference proteome</keyword>
<organism evidence="1 2">
    <name type="scientific">Periconia macrospinosa</name>
    <dbReference type="NCBI Taxonomy" id="97972"/>
    <lineage>
        <taxon>Eukaryota</taxon>
        <taxon>Fungi</taxon>
        <taxon>Dikarya</taxon>
        <taxon>Ascomycota</taxon>
        <taxon>Pezizomycotina</taxon>
        <taxon>Dothideomycetes</taxon>
        <taxon>Pleosporomycetidae</taxon>
        <taxon>Pleosporales</taxon>
        <taxon>Massarineae</taxon>
        <taxon>Periconiaceae</taxon>
        <taxon>Periconia</taxon>
    </lineage>
</organism>
<protein>
    <submittedName>
        <fullName evidence="1">Uncharacterized protein</fullName>
    </submittedName>
</protein>
<sequence length="49" mass="5630">MCNVFIRTYQCGHSSRDKAPCAQSKTAPCGDEKVRKIKHEEKCDNCERQ</sequence>
<proteinExistence type="predicted"/>